<dbReference type="InterPro" id="IPR003594">
    <property type="entry name" value="HATPase_dom"/>
</dbReference>
<reference evidence="5" key="1">
    <citation type="submission" date="2023-02" db="EMBL/GenBank/DDBJ databases">
        <title>Tahibacter soli sp. nov. isolated from soil.</title>
        <authorList>
            <person name="Baek J.H."/>
            <person name="Lee J.K."/>
            <person name="Choi D.G."/>
            <person name="Jeon C.O."/>
        </authorList>
    </citation>
    <scope>NUCLEOTIDE SEQUENCE</scope>
    <source>
        <strain evidence="5">BL</strain>
    </source>
</reference>
<protein>
    <recommendedName>
        <fullName evidence="4">Histidine kinase/HSP90-like ATPase domain-containing protein</fullName>
    </recommendedName>
</protein>
<evidence type="ECO:0000259" key="4">
    <source>
        <dbReference type="SMART" id="SM00387"/>
    </source>
</evidence>
<evidence type="ECO:0000256" key="3">
    <source>
        <dbReference type="ARBA" id="ARBA00023012"/>
    </source>
</evidence>
<keyword evidence="2" id="KW-0418">Kinase</keyword>
<gene>
    <name evidence="5" type="ORF">OD750_009075</name>
</gene>
<keyword evidence="6" id="KW-1185">Reference proteome</keyword>
<feature type="domain" description="Histidine kinase/HSP90-like ATPase" evidence="4">
    <location>
        <begin position="139"/>
        <end position="230"/>
    </location>
</feature>
<accession>A0A9X3YL23</accession>
<keyword evidence="1" id="KW-0808">Transferase</keyword>
<comment type="caution">
    <text evidence="5">The sequence shown here is derived from an EMBL/GenBank/DDBJ whole genome shotgun (WGS) entry which is preliminary data.</text>
</comment>
<dbReference type="EMBL" id="JAOVZO020000014">
    <property type="protein sequence ID" value="MDC8012698.1"/>
    <property type="molecule type" value="Genomic_DNA"/>
</dbReference>
<dbReference type="Pfam" id="PF02518">
    <property type="entry name" value="HATPase_c"/>
    <property type="match status" value="1"/>
</dbReference>
<keyword evidence="3" id="KW-0902">Two-component regulatory system</keyword>
<organism evidence="5 6">
    <name type="scientific">Tahibacter soli</name>
    <dbReference type="NCBI Taxonomy" id="2983605"/>
    <lineage>
        <taxon>Bacteria</taxon>
        <taxon>Pseudomonadati</taxon>
        <taxon>Pseudomonadota</taxon>
        <taxon>Gammaproteobacteria</taxon>
        <taxon>Lysobacterales</taxon>
        <taxon>Rhodanobacteraceae</taxon>
        <taxon>Tahibacter</taxon>
    </lineage>
</organism>
<evidence type="ECO:0000256" key="1">
    <source>
        <dbReference type="ARBA" id="ARBA00022679"/>
    </source>
</evidence>
<dbReference type="AlphaFoldDB" id="A0A9X3YL23"/>
<dbReference type="Gene3D" id="3.30.565.10">
    <property type="entry name" value="Histidine kinase-like ATPase, C-terminal domain"/>
    <property type="match status" value="1"/>
</dbReference>
<dbReference type="GO" id="GO:0016301">
    <property type="term" value="F:kinase activity"/>
    <property type="evidence" value="ECO:0007669"/>
    <property type="project" value="UniProtKB-KW"/>
</dbReference>
<proteinExistence type="predicted"/>
<dbReference type="SMART" id="SM00387">
    <property type="entry name" value="HATPase_c"/>
    <property type="match status" value="1"/>
</dbReference>
<evidence type="ECO:0000256" key="2">
    <source>
        <dbReference type="ARBA" id="ARBA00022777"/>
    </source>
</evidence>
<name>A0A9X3YL23_9GAMM</name>
<evidence type="ECO:0000313" key="5">
    <source>
        <dbReference type="EMBL" id="MDC8012698.1"/>
    </source>
</evidence>
<dbReference type="InterPro" id="IPR036890">
    <property type="entry name" value="HATPase_C_sf"/>
</dbReference>
<dbReference type="SUPFAM" id="SSF55874">
    <property type="entry name" value="ATPase domain of HSP90 chaperone/DNA topoisomerase II/histidine kinase"/>
    <property type="match status" value="1"/>
</dbReference>
<sequence>MTALAVLLALASCALAALLVRERRALAHERAQAAKLVREATAHAATAERERIYRDLHDDLGAKLLELVYRAPTPDYADRARAALQDLRDVVTRSRGTTGTLDEAIAEIAHEARQRLAAAGIELVWEQPGDLPPSPLEPARALHLYRIVREAISNVIRHAHARRLRVRVRADARALDVELTDDGDGRDDAARAGSGIAGMRERTGRLDGDIRWTAGTAGGTKVLLSVPLEGGGA</sequence>
<dbReference type="GO" id="GO:0000160">
    <property type="term" value="P:phosphorelay signal transduction system"/>
    <property type="evidence" value="ECO:0007669"/>
    <property type="project" value="UniProtKB-KW"/>
</dbReference>
<dbReference type="Proteomes" id="UP001139971">
    <property type="component" value="Unassembled WGS sequence"/>
</dbReference>
<evidence type="ECO:0000313" key="6">
    <source>
        <dbReference type="Proteomes" id="UP001139971"/>
    </source>
</evidence>
<dbReference type="RefSeq" id="WP_263544969.1">
    <property type="nucleotide sequence ID" value="NZ_JAOVZO020000014.1"/>
</dbReference>
<dbReference type="InterPro" id="IPR050482">
    <property type="entry name" value="Sensor_HK_TwoCompSys"/>
</dbReference>
<dbReference type="PANTHER" id="PTHR24421">
    <property type="entry name" value="NITRATE/NITRITE SENSOR PROTEIN NARX-RELATED"/>
    <property type="match status" value="1"/>
</dbReference>